<organism evidence="1 2">
    <name type="scientific">Bacteroides ovatus</name>
    <dbReference type="NCBI Taxonomy" id="28116"/>
    <lineage>
        <taxon>Bacteria</taxon>
        <taxon>Pseudomonadati</taxon>
        <taxon>Bacteroidota</taxon>
        <taxon>Bacteroidia</taxon>
        <taxon>Bacteroidales</taxon>
        <taxon>Bacteroidaceae</taxon>
        <taxon>Bacteroides</taxon>
    </lineage>
</organism>
<sequence length="124" mass="14660">MKILVFINVGNTPMSEETMAAKLSKICLFHGGILDQSLDNRSVWIVKIKFSDEFKNHYTQSFWKWLGDRVRELFDRSVYVSIYADDLQRYPKFQEKRSVGYVGRIQDTQFDFSGDDISTDPRFW</sequence>
<evidence type="ECO:0000313" key="2">
    <source>
        <dbReference type="Proteomes" id="UP000375690"/>
    </source>
</evidence>
<proteinExistence type="predicted"/>
<gene>
    <name evidence="1" type="ORF">F3B53_06655</name>
</gene>
<dbReference type="Proteomes" id="UP000375690">
    <property type="component" value="Unassembled WGS sequence"/>
</dbReference>
<reference evidence="1 2" key="1">
    <citation type="journal article" date="2019" name="Nat. Med.">
        <title>A library of human gut bacterial isolates paired with longitudinal multiomics data enables mechanistic microbiome research.</title>
        <authorList>
            <person name="Poyet M."/>
            <person name="Groussin M."/>
            <person name="Gibbons S.M."/>
            <person name="Avila-Pacheco J."/>
            <person name="Jiang X."/>
            <person name="Kearney S.M."/>
            <person name="Perrotta A.R."/>
            <person name="Berdy B."/>
            <person name="Zhao S."/>
            <person name="Lieberman T.D."/>
            <person name="Swanson P.K."/>
            <person name="Smith M."/>
            <person name="Roesemann S."/>
            <person name="Alexander J.E."/>
            <person name="Rich S.A."/>
            <person name="Livny J."/>
            <person name="Vlamakis H."/>
            <person name="Clish C."/>
            <person name="Bullock K."/>
            <person name="Deik A."/>
            <person name="Scott J."/>
            <person name="Pierce K.A."/>
            <person name="Xavier R.J."/>
            <person name="Alm E.J."/>
        </authorList>
    </citation>
    <scope>NUCLEOTIDE SEQUENCE [LARGE SCALE GENOMIC DNA]</scope>
    <source>
        <strain evidence="1 2">BIOML-A2</strain>
    </source>
</reference>
<protein>
    <submittedName>
        <fullName evidence="1">Uncharacterized protein</fullName>
    </submittedName>
</protein>
<accession>A0A6A1XNK4</accession>
<dbReference type="EMBL" id="VWFC01000005">
    <property type="protein sequence ID" value="KAB1328967.1"/>
    <property type="molecule type" value="Genomic_DNA"/>
</dbReference>
<dbReference type="AlphaFoldDB" id="A0A6A1XNK4"/>
<name>A0A6A1XNK4_BACOV</name>
<evidence type="ECO:0000313" key="1">
    <source>
        <dbReference type="EMBL" id="KAB1328967.1"/>
    </source>
</evidence>
<comment type="caution">
    <text evidence="1">The sequence shown here is derived from an EMBL/GenBank/DDBJ whole genome shotgun (WGS) entry which is preliminary data.</text>
</comment>